<dbReference type="Pfam" id="PF02608">
    <property type="entry name" value="Bmp"/>
    <property type="match status" value="1"/>
</dbReference>
<protein>
    <submittedName>
        <fullName evidence="3">BMP family ABC transporter substrate-binding protein</fullName>
    </submittedName>
</protein>
<keyword evidence="1" id="KW-0732">Signal</keyword>
<evidence type="ECO:0000313" key="4">
    <source>
        <dbReference type="Proteomes" id="UP000824024"/>
    </source>
</evidence>
<dbReference type="AlphaFoldDB" id="A0A9D2IG46"/>
<evidence type="ECO:0000259" key="2">
    <source>
        <dbReference type="Pfam" id="PF02608"/>
    </source>
</evidence>
<gene>
    <name evidence="3" type="ORF">IAA08_07670</name>
</gene>
<accession>A0A9D2IG46</accession>
<dbReference type="EMBL" id="DXCH01000211">
    <property type="protein sequence ID" value="HIZ07795.1"/>
    <property type="molecule type" value="Genomic_DNA"/>
</dbReference>
<organism evidence="3 4">
    <name type="scientific">Candidatus Eubacterium avistercoris</name>
    <dbReference type="NCBI Taxonomy" id="2838567"/>
    <lineage>
        <taxon>Bacteria</taxon>
        <taxon>Bacillati</taxon>
        <taxon>Bacillota</taxon>
        <taxon>Clostridia</taxon>
        <taxon>Eubacteriales</taxon>
        <taxon>Eubacteriaceae</taxon>
        <taxon>Eubacterium</taxon>
    </lineage>
</organism>
<dbReference type="PANTHER" id="PTHR43208">
    <property type="entry name" value="ABC TRANSPORTER SUBSTRATE-BINDING PROTEIN"/>
    <property type="match status" value="1"/>
</dbReference>
<dbReference type="InterPro" id="IPR052910">
    <property type="entry name" value="ABC-Purine-Binding"/>
</dbReference>
<reference evidence="3" key="1">
    <citation type="journal article" date="2021" name="PeerJ">
        <title>Extensive microbial diversity within the chicken gut microbiome revealed by metagenomics and culture.</title>
        <authorList>
            <person name="Gilroy R."/>
            <person name="Ravi A."/>
            <person name="Getino M."/>
            <person name="Pursley I."/>
            <person name="Horton D.L."/>
            <person name="Alikhan N.F."/>
            <person name="Baker D."/>
            <person name="Gharbi K."/>
            <person name="Hall N."/>
            <person name="Watson M."/>
            <person name="Adriaenssens E.M."/>
            <person name="Foster-Nyarko E."/>
            <person name="Jarju S."/>
            <person name="Secka A."/>
            <person name="Antonio M."/>
            <person name="Oren A."/>
            <person name="Chaudhuri R.R."/>
            <person name="La Ragione R."/>
            <person name="Hildebrand F."/>
            <person name="Pallen M.J."/>
        </authorList>
    </citation>
    <scope>NUCLEOTIDE SEQUENCE</scope>
    <source>
        <strain evidence="3">CHK192-9172</strain>
    </source>
</reference>
<name>A0A9D2IG46_9FIRM</name>
<dbReference type="InterPro" id="IPR003760">
    <property type="entry name" value="PnrA-like"/>
</dbReference>
<dbReference type="PANTHER" id="PTHR43208:SF1">
    <property type="entry name" value="ABC TRANSPORTER SUBSTRATE-BINDING PROTEIN"/>
    <property type="match status" value="1"/>
</dbReference>
<dbReference type="GO" id="GO:0005886">
    <property type="term" value="C:plasma membrane"/>
    <property type="evidence" value="ECO:0007669"/>
    <property type="project" value="InterPro"/>
</dbReference>
<evidence type="ECO:0000256" key="1">
    <source>
        <dbReference type="ARBA" id="ARBA00022729"/>
    </source>
</evidence>
<proteinExistence type="predicted"/>
<sequence length="645" mass="73404">MNYDNYRSAQKLGKKAVQTSVSEGHPETLPALDDILQHAEIQAEVPLGLVDIPADLIVGTRTAGRSSAFAPNFMPILDERSEFAAKWIYLYDSHLSEGIREPVTAYEYLNRYYVQEGNKRVSVLKFCGAATIPGYVTRLIPVRSNDPEIQNYYEFLDFYNVSNINYLIFSKPGRYQRLYSLIGKRQHERWSDEDRINFRSVFSRFRSAYEELGGTELHNITSGDALLVYIDVFGYQQTTSETPAQIEKNLEKIWEEILLLENNQEVDVKLDPAAVPEPRKKLFNRLLAPSEESKHYTIGFIHAKTAETSSWTYGHELGRLYLHDEFHDRLETKAYDNVTSNTALETIEKAIRDGCQIIFTTTPEFQEASLKAAINHPEVKILNCSLNASHKYIRTYYGRMYEAKFLTGVLAGTMTDTDKIGYIADYPIYGMTANINAFALGVKMVNPDAKVYLEWSTARKNQNINLTDYFMGIGANYISNQDMIIPNRASRQFGLYRVTGELPVNLACPVWHWGKYYERIIRSIKNGVWNQEGKTDVEKALNYWWGMSAGVIDIIWSPAIPSGTKQLLEILRQAICNCSFSPFSGVICSQTGIIQQNENASLAPKDIITMNWLSDNIVGQIPTLDELKDESRKVVELEGTNKEEV</sequence>
<evidence type="ECO:0000313" key="3">
    <source>
        <dbReference type="EMBL" id="HIZ07795.1"/>
    </source>
</evidence>
<dbReference type="Gene3D" id="3.40.50.2300">
    <property type="match status" value="2"/>
</dbReference>
<reference evidence="3" key="2">
    <citation type="submission" date="2021-04" db="EMBL/GenBank/DDBJ databases">
        <authorList>
            <person name="Gilroy R."/>
        </authorList>
    </citation>
    <scope>NUCLEOTIDE SEQUENCE</scope>
    <source>
        <strain evidence="3">CHK192-9172</strain>
    </source>
</reference>
<dbReference type="Proteomes" id="UP000824024">
    <property type="component" value="Unassembled WGS sequence"/>
</dbReference>
<comment type="caution">
    <text evidence="3">The sequence shown here is derived from an EMBL/GenBank/DDBJ whole genome shotgun (WGS) entry which is preliminary data.</text>
</comment>
<feature type="domain" description="ABC transporter substrate-binding protein PnrA-like" evidence="2">
    <location>
        <begin position="298"/>
        <end position="456"/>
    </location>
</feature>